<reference evidence="2" key="1">
    <citation type="submission" date="2007-07" db="EMBL/GenBank/DDBJ databases">
        <title>PCAP assembly of the Caenorhabditis remanei genome.</title>
        <authorList>
            <consortium name="The Caenorhabditis remanei Sequencing Consortium"/>
            <person name="Wilson R.K."/>
        </authorList>
    </citation>
    <scope>NUCLEOTIDE SEQUENCE [LARGE SCALE GENOMIC DNA]</scope>
    <source>
        <strain evidence="2">PB4641</strain>
    </source>
</reference>
<gene>
    <name evidence="2" type="ORF">CRE_02639</name>
</gene>
<name>E3NDD1_CAERE</name>
<dbReference type="EMBL" id="DS268608">
    <property type="protein sequence ID" value="EFO93566.1"/>
    <property type="molecule type" value="Genomic_DNA"/>
</dbReference>
<dbReference type="InParanoid" id="E3NDD1"/>
<proteinExistence type="predicted"/>
<dbReference type="AlphaFoldDB" id="E3NDD1"/>
<dbReference type="Proteomes" id="UP000008281">
    <property type="component" value="Unassembled WGS sequence"/>
</dbReference>
<dbReference type="OrthoDB" id="5822890at2759"/>
<organism evidence="3">
    <name type="scientific">Caenorhabditis remanei</name>
    <name type="common">Caenorhabditis vulgaris</name>
    <dbReference type="NCBI Taxonomy" id="31234"/>
    <lineage>
        <taxon>Eukaryota</taxon>
        <taxon>Metazoa</taxon>
        <taxon>Ecdysozoa</taxon>
        <taxon>Nematoda</taxon>
        <taxon>Chromadorea</taxon>
        <taxon>Rhabditida</taxon>
        <taxon>Rhabditina</taxon>
        <taxon>Rhabditomorpha</taxon>
        <taxon>Rhabditoidea</taxon>
        <taxon>Rhabditidae</taxon>
        <taxon>Peloderinae</taxon>
        <taxon>Caenorhabditis</taxon>
    </lineage>
</organism>
<feature type="region of interest" description="Disordered" evidence="1">
    <location>
        <begin position="1"/>
        <end position="27"/>
    </location>
</feature>
<evidence type="ECO:0000313" key="2">
    <source>
        <dbReference type="EMBL" id="EFO93566.1"/>
    </source>
</evidence>
<dbReference type="HOGENOM" id="CLU_2869724_0_0_1"/>
<dbReference type="eggNOG" id="KOG2134">
    <property type="taxonomic scope" value="Eukaryota"/>
</dbReference>
<dbReference type="OMA" id="THEECEG"/>
<feature type="compositionally biased region" description="Basic and acidic residues" evidence="1">
    <location>
        <begin position="1"/>
        <end position="20"/>
    </location>
</feature>
<evidence type="ECO:0000313" key="3">
    <source>
        <dbReference type="Proteomes" id="UP000008281"/>
    </source>
</evidence>
<sequence length="64" mass="7292">MKRAMDGVKNEAKKAKDTDLFGRPLKKNGSWESKDNGDLMIFTHEECEGRDKIAAFDMGSLWKD</sequence>
<dbReference type="STRING" id="31234.E3NDD1"/>
<protein>
    <submittedName>
        <fullName evidence="2">Uncharacterized protein</fullName>
    </submittedName>
</protein>
<evidence type="ECO:0000256" key="1">
    <source>
        <dbReference type="SAM" id="MobiDB-lite"/>
    </source>
</evidence>
<accession>E3NDD1</accession>
<keyword evidence="3" id="KW-1185">Reference proteome</keyword>